<feature type="coiled-coil region" evidence="1">
    <location>
        <begin position="127"/>
        <end position="158"/>
    </location>
</feature>
<protein>
    <recommendedName>
        <fullName evidence="4">Cnl2/NKP2 family protein-domain-containing protein</fullName>
    </recommendedName>
</protein>
<dbReference type="GO" id="GO:0007059">
    <property type="term" value="P:chromosome segregation"/>
    <property type="evidence" value="ECO:0007669"/>
    <property type="project" value="TreeGrafter"/>
</dbReference>
<evidence type="ECO:0000256" key="1">
    <source>
        <dbReference type="SAM" id="Coils"/>
    </source>
</evidence>
<organism evidence="2 3">
    <name type="scientific">Melanomma pulvis-pyrius CBS 109.77</name>
    <dbReference type="NCBI Taxonomy" id="1314802"/>
    <lineage>
        <taxon>Eukaryota</taxon>
        <taxon>Fungi</taxon>
        <taxon>Dikarya</taxon>
        <taxon>Ascomycota</taxon>
        <taxon>Pezizomycotina</taxon>
        <taxon>Dothideomycetes</taxon>
        <taxon>Pleosporomycetidae</taxon>
        <taxon>Pleosporales</taxon>
        <taxon>Melanommataceae</taxon>
        <taxon>Melanomma</taxon>
    </lineage>
</organism>
<dbReference type="InterPro" id="IPR018565">
    <property type="entry name" value="Nkp2/Cnl2"/>
</dbReference>
<keyword evidence="3" id="KW-1185">Reference proteome</keyword>
<proteinExistence type="predicted"/>
<dbReference type="Proteomes" id="UP000799757">
    <property type="component" value="Unassembled WGS sequence"/>
</dbReference>
<name>A0A6A6XCC4_9PLEO</name>
<dbReference type="PANTHER" id="PTHR28064">
    <property type="entry name" value="INNER KINETOCHORE SUBUNIT NKP2"/>
    <property type="match status" value="1"/>
</dbReference>
<evidence type="ECO:0000313" key="2">
    <source>
        <dbReference type="EMBL" id="KAF2793941.1"/>
    </source>
</evidence>
<dbReference type="Pfam" id="PF09447">
    <property type="entry name" value="Cnl2_NKP2"/>
    <property type="match status" value="1"/>
</dbReference>
<dbReference type="AlphaFoldDB" id="A0A6A6XCC4"/>
<evidence type="ECO:0000313" key="3">
    <source>
        <dbReference type="Proteomes" id="UP000799757"/>
    </source>
</evidence>
<dbReference type="EMBL" id="MU001909">
    <property type="protein sequence ID" value="KAF2793941.1"/>
    <property type="molecule type" value="Genomic_DNA"/>
</dbReference>
<dbReference type="PANTHER" id="PTHR28064:SF1">
    <property type="entry name" value="INNER KINETOCHORE SUBUNIT NKP2"/>
    <property type="match status" value="1"/>
</dbReference>
<dbReference type="OrthoDB" id="2311687at2759"/>
<keyword evidence="1" id="KW-0175">Coiled coil</keyword>
<accession>A0A6A6XCC4</accession>
<evidence type="ECO:0008006" key="4">
    <source>
        <dbReference type="Google" id="ProtNLM"/>
    </source>
</evidence>
<sequence>MSPQEGSLLKNFLLAPAALRDFMTLQQFTEIFPPAQRSSPAIRDLYVEISTLRQQDIEDVRQNITEEVRRSKQLRREYARERRHRDDANVAGLDLVALQIEEELSGHARRKKPHTQQTIHPAIEEACDSVDAQIAGMEEEIKKALEEVQDAVGELSELRHGQFRQSANGEHIGEEVLATLKRLETACTKPPG</sequence>
<dbReference type="SUPFAM" id="SSF58113">
    <property type="entry name" value="Apolipoprotein A-I"/>
    <property type="match status" value="1"/>
</dbReference>
<dbReference type="GO" id="GO:0031511">
    <property type="term" value="C:Mis6-Sim4 complex"/>
    <property type="evidence" value="ECO:0007669"/>
    <property type="project" value="TreeGrafter"/>
</dbReference>
<reference evidence="2" key="1">
    <citation type="journal article" date="2020" name="Stud. Mycol.">
        <title>101 Dothideomycetes genomes: a test case for predicting lifestyles and emergence of pathogens.</title>
        <authorList>
            <person name="Haridas S."/>
            <person name="Albert R."/>
            <person name="Binder M."/>
            <person name="Bloem J."/>
            <person name="Labutti K."/>
            <person name="Salamov A."/>
            <person name="Andreopoulos B."/>
            <person name="Baker S."/>
            <person name="Barry K."/>
            <person name="Bills G."/>
            <person name="Bluhm B."/>
            <person name="Cannon C."/>
            <person name="Castanera R."/>
            <person name="Culley D."/>
            <person name="Daum C."/>
            <person name="Ezra D."/>
            <person name="Gonzalez J."/>
            <person name="Henrissat B."/>
            <person name="Kuo A."/>
            <person name="Liang C."/>
            <person name="Lipzen A."/>
            <person name="Lutzoni F."/>
            <person name="Magnuson J."/>
            <person name="Mondo S."/>
            <person name="Nolan M."/>
            <person name="Ohm R."/>
            <person name="Pangilinan J."/>
            <person name="Park H.-J."/>
            <person name="Ramirez L."/>
            <person name="Alfaro M."/>
            <person name="Sun H."/>
            <person name="Tritt A."/>
            <person name="Yoshinaga Y."/>
            <person name="Zwiers L.-H."/>
            <person name="Turgeon B."/>
            <person name="Goodwin S."/>
            <person name="Spatafora J."/>
            <person name="Crous P."/>
            <person name="Grigoriev I."/>
        </authorList>
    </citation>
    <scope>NUCLEOTIDE SEQUENCE</scope>
    <source>
        <strain evidence="2">CBS 109.77</strain>
    </source>
</reference>
<gene>
    <name evidence="2" type="ORF">K505DRAFT_243247</name>
</gene>